<keyword evidence="7 8" id="KW-0862">Zinc</keyword>
<dbReference type="EC" id="3.1.26.11" evidence="8"/>
<dbReference type="Gene3D" id="3.60.15.10">
    <property type="entry name" value="Ribonuclease Z/Hydroxyacylglutathione hydrolase-like"/>
    <property type="match status" value="1"/>
</dbReference>
<comment type="subunit">
    <text evidence="1 8">Homodimer.</text>
</comment>
<reference evidence="9 10" key="1">
    <citation type="submission" date="2018-05" db="EMBL/GenBank/DDBJ databases">
        <title>Brumimicrobium oceani sp. nov., isolated from coastal sediment.</title>
        <authorList>
            <person name="Kou Y."/>
        </authorList>
    </citation>
    <scope>NUCLEOTIDE SEQUENCE [LARGE SCALE GENOMIC DNA]</scope>
    <source>
        <strain evidence="9 10">C305</strain>
    </source>
</reference>
<proteinExistence type="inferred from homology"/>
<dbReference type="AlphaFoldDB" id="A0A2U2X0Z5"/>
<evidence type="ECO:0000256" key="8">
    <source>
        <dbReference type="HAMAP-Rule" id="MF_01818"/>
    </source>
</evidence>
<dbReference type="PANTHER" id="PTHR46018:SF2">
    <property type="entry name" value="ZINC PHOSPHODIESTERASE ELAC PROTEIN 1"/>
    <property type="match status" value="1"/>
</dbReference>
<dbReference type="RefSeq" id="WP_109360630.1">
    <property type="nucleotide sequence ID" value="NZ_QFRJ01000017.1"/>
</dbReference>
<evidence type="ECO:0000256" key="2">
    <source>
        <dbReference type="ARBA" id="ARBA00022694"/>
    </source>
</evidence>
<comment type="catalytic activity">
    <reaction evidence="8">
        <text>Endonucleolytic cleavage of RNA, removing extra 3' nucleotides from tRNA precursor, generating 3' termini of tRNAs. A 3'-hydroxy group is left at the tRNA terminus and a 5'-phosphoryl group is left at the trailer molecule.</text>
        <dbReference type="EC" id="3.1.26.11"/>
    </reaction>
</comment>
<dbReference type="SUPFAM" id="SSF56281">
    <property type="entry name" value="Metallo-hydrolase/oxidoreductase"/>
    <property type="match status" value="1"/>
</dbReference>
<feature type="active site" description="Proton acceptor" evidence="8">
    <location>
        <position position="66"/>
    </location>
</feature>
<dbReference type="OrthoDB" id="9800940at2"/>
<feature type="binding site" evidence="8">
    <location>
        <position position="62"/>
    </location>
    <ligand>
        <name>Zn(2+)</name>
        <dbReference type="ChEBI" id="CHEBI:29105"/>
        <label>1</label>
        <note>catalytic</note>
    </ligand>
</feature>
<organism evidence="9 10">
    <name type="scientific">Brumimicrobium oceani</name>
    <dbReference type="NCBI Taxonomy" id="2100725"/>
    <lineage>
        <taxon>Bacteria</taxon>
        <taxon>Pseudomonadati</taxon>
        <taxon>Bacteroidota</taxon>
        <taxon>Flavobacteriia</taxon>
        <taxon>Flavobacteriales</taxon>
        <taxon>Crocinitomicaceae</taxon>
        <taxon>Brumimicrobium</taxon>
    </lineage>
</organism>
<feature type="binding site" evidence="8">
    <location>
        <position position="270"/>
    </location>
    <ligand>
        <name>Zn(2+)</name>
        <dbReference type="ChEBI" id="CHEBI:29105"/>
        <label>2</label>
        <note>catalytic</note>
    </ligand>
</feature>
<dbReference type="GO" id="GO:0042781">
    <property type="term" value="F:3'-tRNA processing endoribonuclease activity"/>
    <property type="evidence" value="ECO:0007669"/>
    <property type="project" value="UniProtKB-UniRule"/>
</dbReference>
<feature type="binding site" evidence="8">
    <location>
        <position position="142"/>
    </location>
    <ligand>
        <name>Zn(2+)</name>
        <dbReference type="ChEBI" id="CHEBI:29105"/>
        <label>1</label>
        <note>catalytic</note>
    </ligand>
</feature>
<dbReference type="GO" id="GO:0008270">
    <property type="term" value="F:zinc ion binding"/>
    <property type="evidence" value="ECO:0007669"/>
    <property type="project" value="UniProtKB-UniRule"/>
</dbReference>
<keyword evidence="10" id="KW-1185">Reference proteome</keyword>
<dbReference type="InterPro" id="IPR036866">
    <property type="entry name" value="RibonucZ/Hydroxyglut_hydro"/>
</dbReference>
<dbReference type="HAMAP" id="MF_01818">
    <property type="entry name" value="RNase_Z_BN"/>
    <property type="match status" value="1"/>
</dbReference>
<comment type="similarity">
    <text evidence="8">Belongs to the RNase Z family.</text>
</comment>
<dbReference type="PANTHER" id="PTHR46018">
    <property type="entry name" value="ZINC PHOSPHODIESTERASE ELAC PROTEIN 1"/>
    <property type="match status" value="1"/>
</dbReference>
<feature type="binding site" evidence="8">
    <location>
        <position position="67"/>
    </location>
    <ligand>
        <name>Zn(2+)</name>
        <dbReference type="ChEBI" id="CHEBI:29105"/>
        <label>2</label>
        <note>catalytic</note>
    </ligand>
</feature>
<name>A0A2U2X0Z5_9FLAO</name>
<protein>
    <recommendedName>
        <fullName evidence="8">Ribonuclease Z</fullName>
        <shortName evidence="8">RNase Z</shortName>
        <ecNumber evidence="8">3.1.26.11</ecNumber>
    </recommendedName>
    <alternativeName>
        <fullName evidence="8">tRNA 3 endonuclease</fullName>
    </alternativeName>
    <alternativeName>
        <fullName evidence="8">tRNase Z</fullName>
    </alternativeName>
</protein>
<feature type="binding site" evidence="8">
    <location>
        <position position="66"/>
    </location>
    <ligand>
        <name>Zn(2+)</name>
        <dbReference type="ChEBI" id="CHEBI:29105"/>
        <label>2</label>
        <note>catalytic</note>
    </ligand>
</feature>
<dbReference type="EMBL" id="QFRJ01000017">
    <property type="protein sequence ID" value="PWH81430.1"/>
    <property type="molecule type" value="Genomic_DNA"/>
</dbReference>
<keyword evidence="2 8" id="KW-0819">tRNA processing</keyword>
<feature type="binding site" evidence="8">
    <location>
        <position position="212"/>
    </location>
    <ligand>
        <name>Zn(2+)</name>
        <dbReference type="ChEBI" id="CHEBI:29105"/>
        <label>1</label>
        <note>catalytic</note>
    </ligand>
</feature>
<dbReference type="Pfam" id="PF23023">
    <property type="entry name" value="Anti-Pycsar_Apyc1"/>
    <property type="match status" value="1"/>
</dbReference>
<dbReference type="NCBIfam" id="NF000801">
    <property type="entry name" value="PRK00055.1-3"/>
    <property type="match status" value="1"/>
</dbReference>
<keyword evidence="6 8" id="KW-0378">Hydrolase</keyword>
<comment type="caution">
    <text evidence="9">The sequence shown here is derived from an EMBL/GenBank/DDBJ whole genome shotgun (WGS) entry which is preliminary data.</text>
</comment>
<keyword evidence="3 8" id="KW-0540">Nuclease</keyword>
<comment type="function">
    <text evidence="8">Zinc phosphodiesterase, which displays some tRNA 3'-processing endonuclease activity. Probably involved in tRNA maturation, by removing a 3'-trailer from precursor tRNA.</text>
</comment>
<comment type="cofactor">
    <cofactor evidence="8">
        <name>Zn(2+)</name>
        <dbReference type="ChEBI" id="CHEBI:29105"/>
    </cofactor>
    <text evidence="8">Binds 2 Zn(2+) ions.</text>
</comment>
<gene>
    <name evidence="8" type="primary">rnz</name>
    <name evidence="9" type="ORF">DIT68_14950</name>
</gene>
<reference evidence="9 10" key="2">
    <citation type="submission" date="2018-05" db="EMBL/GenBank/DDBJ databases">
        <authorList>
            <person name="Lanie J.A."/>
            <person name="Ng W.-L."/>
            <person name="Kazmierczak K.M."/>
            <person name="Andrzejewski T.M."/>
            <person name="Davidsen T.M."/>
            <person name="Wayne K.J."/>
            <person name="Tettelin H."/>
            <person name="Glass J.I."/>
            <person name="Rusch D."/>
            <person name="Podicherti R."/>
            <person name="Tsui H.-C.T."/>
            <person name="Winkler M.E."/>
        </authorList>
    </citation>
    <scope>NUCLEOTIDE SEQUENCE [LARGE SCALE GENOMIC DNA]</scope>
    <source>
        <strain evidence="9 10">C305</strain>
    </source>
</reference>
<feature type="binding site" evidence="8">
    <location>
        <position position="212"/>
    </location>
    <ligand>
        <name>Zn(2+)</name>
        <dbReference type="ChEBI" id="CHEBI:29105"/>
        <label>2</label>
        <note>catalytic</note>
    </ligand>
</feature>
<evidence type="ECO:0000256" key="7">
    <source>
        <dbReference type="ARBA" id="ARBA00022833"/>
    </source>
</evidence>
<dbReference type="NCBIfam" id="TIGR02651">
    <property type="entry name" value="RNase_Z"/>
    <property type="match status" value="1"/>
</dbReference>
<evidence type="ECO:0000256" key="6">
    <source>
        <dbReference type="ARBA" id="ARBA00022801"/>
    </source>
</evidence>
<evidence type="ECO:0000256" key="3">
    <source>
        <dbReference type="ARBA" id="ARBA00022722"/>
    </source>
</evidence>
<evidence type="ECO:0000313" key="9">
    <source>
        <dbReference type="EMBL" id="PWH81430.1"/>
    </source>
</evidence>
<accession>A0A2U2X0Z5</accession>
<keyword evidence="4 8" id="KW-0479">Metal-binding</keyword>
<keyword evidence="5 8" id="KW-0255">Endonuclease</keyword>
<dbReference type="Proteomes" id="UP000245370">
    <property type="component" value="Unassembled WGS sequence"/>
</dbReference>
<evidence type="ECO:0000256" key="4">
    <source>
        <dbReference type="ARBA" id="ARBA00022723"/>
    </source>
</evidence>
<sequence>MSFTVTILGSGAAVPTLSRGTTSQFVNCQQRSILIDCGEGTQIQMRKFKVKFQGLQVILISHLHGDHIFGLAGLISTMQLLGRKEAITIVGPIGIKEFLLNQFKISGYYNGFPIEFHELAPNTEAMVYEDKCIEIKTFPLSHRIPTQGYRINEKPGKRGLDKEAFDETGISTSYIQKLISGEDVIDNEGTIVKSEDVTFPPKPTKSYAFCSDTAYHPPIINAIKGVNLLYHEATFLDKESERASETFHSTAKQAATIALKSEAKRLILGHFSARYKTMELHKEEAEAIFEKVFIPEDGEVFNV</sequence>
<evidence type="ECO:0000256" key="1">
    <source>
        <dbReference type="ARBA" id="ARBA00011738"/>
    </source>
</evidence>
<evidence type="ECO:0000313" key="10">
    <source>
        <dbReference type="Proteomes" id="UP000245370"/>
    </source>
</evidence>
<dbReference type="CDD" id="cd07717">
    <property type="entry name" value="RNaseZ_ZiPD-like_MBL-fold"/>
    <property type="match status" value="1"/>
</dbReference>
<dbReference type="InterPro" id="IPR013471">
    <property type="entry name" value="RNase_Z/BN"/>
</dbReference>
<feature type="binding site" evidence="8">
    <location>
        <position position="64"/>
    </location>
    <ligand>
        <name>Zn(2+)</name>
        <dbReference type="ChEBI" id="CHEBI:29105"/>
        <label>1</label>
        <note>catalytic</note>
    </ligand>
</feature>
<evidence type="ECO:0000256" key="5">
    <source>
        <dbReference type="ARBA" id="ARBA00022759"/>
    </source>
</evidence>